<dbReference type="GO" id="GO:0003677">
    <property type="term" value="F:DNA binding"/>
    <property type="evidence" value="ECO:0007669"/>
    <property type="project" value="UniProtKB-UniRule"/>
</dbReference>
<evidence type="ECO:0000256" key="1">
    <source>
        <dbReference type="ARBA" id="ARBA00023125"/>
    </source>
</evidence>
<protein>
    <submittedName>
        <fullName evidence="6">Integrase</fullName>
    </submittedName>
</protein>
<evidence type="ECO:0000313" key="6">
    <source>
        <dbReference type="EMBL" id="OYR61725.1"/>
    </source>
</evidence>
<accession>A0A256IYW5</accession>
<gene>
    <name evidence="6" type="ORF">DJ80_11910</name>
</gene>
<feature type="domain" description="Tyr recombinase" evidence="4">
    <location>
        <begin position="118"/>
        <end position="340"/>
    </location>
</feature>
<dbReference type="RefSeq" id="WP_256948630.1">
    <property type="nucleotide sequence ID" value="NZ_NHOZ01000115.1"/>
</dbReference>
<dbReference type="CDD" id="cd00397">
    <property type="entry name" value="DNA_BRE_C"/>
    <property type="match status" value="1"/>
</dbReference>
<sequence length="363" mass="42787">MSRERQDPSEMFVRRAIQRYLRRRRSDSTDSSVEAWKYRLKLFREWCYGIDLKRVGELRGLDFDEYYEIRAGEVAPVTLEGEMWTLRMFVKYLEQIDAVERGLHESVRIPELDRDERASQEALDAEPALALIDYFRNSDRDRAKRNHAFLELAWYTGARQSGLRSLDLRDVNYRLDSDEQSWIEFHNRESTGPRLKNGVRGERPVGIPDETARVISEYVRNYRMDTHDDEGRQPLLSTREGRPAEATVRTWSYNATLPCLHGACPHGKEKETCVWTDYHKASKCPSSRSPHPIRTGSITWQLNIGIPPEVVAERVNATVSTIEDHYDWASDEERWQRYRDRLGKRREYVERLDSDWSNHDDDK</sequence>
<evidence type="ECO:0000259" key="4">
    <source>
        <dbReference type="PROSITE" id="PS51898"/>
    </source>
</evidence>
<dbReference type="PROSITE" id="PS51898">
    <property type="entry name" value="TYR_RECOMBINASE"/>
    <property type="match status" value="1"/>
</dbReference>
<feature type="domain" description="Core-binding (CB)" evidence="5">
    <location>
        <begin position="11"/>
        <end position="94"/>
    </location>
</feature>
<dbReference type="InterPro" id="IPR010998">
    <property type="entry name" value="Integrase_recombinase_N"/>
</dbReference>
<dbReference type="Gene3D" id="1.10.443.10">
    <property type="entry name" value="Intergrase catalytic core"/>
    <property type="match status" value="1"/>
</dbReference>
<evidence type="ECO:0000256" key="3">
    <source>
        <dbReference type="PROSITE-ProRule" id="PRU01248"/>
    </source>
</evidence>
<dbReference type="PROSITE" id="PS51900">
    <property type="entry name" value="CB"/>
    <property type="match status" value="1"/>
</dbReference>
<dbReference type="SUPFAM" id="SSF56349">
    <property type="entry name" value="DNA breaking-rejoining enzymes"/>
    <property type="match status" value="1"/>
</dbReference>
<dbReference type="GO" id="GO:0006310">
    <property type="term" value="P:DNA recombination"/>
    <property type="evidence" value="ECO:0007669"/>
    <property type="project" value="UniProtKB-KW"/>
</dbReference>
<reference evidence="6 7" key="1">
    <citation type="journal article" date="2014" name="Front. Microbiol.">
        <title>Population and genomic analysis of the genus Halorubrum.</title>
        <authorList>
            <person name="Fullmer M.S."/>
            <person name="Soucy S.M."/>
            <person name="Swithers K.S."/>
            <person name="Makkay A.M."/>
            <person name="Wheeler R."/>
            <person name="Ventosa A."/>
            <person name="Gogarten J.P."/>
            <person name="Papke R.T."/>
        </authorList>
    </citation>
    <scope>NUCLEOTIDE SEQUENCE [LARGE SCALE GENOMIC DNA]</scope>
    <source>
        <strain evidence="6 7">Ga36</strain>
    </source>
</reference>
<comment type="caution">
    <text evidence="6">The sequence shown here is derived from an EMBL/GenBank/DDBJ whole genome shotgun (WGS) entry which is preliminary data.</text>
</comment>
<organism evidence="6 7">
    <name type="scientific">Halorubrum ezzemoulense</name>
    <name type="common">Halorubrum chaoviator</name>
    <dbReference type="NCBI Taxonomy" id="337243"/>
    <lineage>
        <taxon>Archaea</taxon>
        <taxon>Methanobacteriati</taxon>
        <taxon>Methanobacteriota</taxon>
        <taxon>Stenosarchaea group</taxon>
        <taxon>Halobacteria</taxon>
        <taxon>Halobacteriales</taxon>
        <taxon>Haloferacaceae</taxon>
        <taxon>Halorubrum</taxon>
    </lineage>
</organism>
<keyword evidence="2" id="KW-0233">DNA recombination</keyword>
<dbReference type="EMBL" id="NHOZ01000115">
    <property type="protein sequence ID" value="OYR61725.1"/>
    <property type="molecule type" value="Genomic_DNA"/>
</dbReference>
<dbReference type="InterPro" id="IPR011010">
    <property type="entry name" value="DNA_brk_join_enz"/>
</dbReference>
<dbReference type="Proteomes" id="UP000215731">
    <property type="component" value="Unassembled WGS sequence"/>
</dbReference>
<dbReference type="InterPro" id="IPR044068">
    <property type="entry name" value="CB"/>
</dbReference>
<proteinExistence type="predicted"/>
<evidence type="ECO:0000256" key="2">
    <source>
        <dbReference type="ARBA" id="ARBA00023172"/>
    </source>
</evidence>
<name>A0A256IYW5_HALEZ</name>
<dbReference type="InterPro" id="IPR002104">
    <property type="entry name" value="Integrase_catalytic"/>
</dbReference>
<dbReference type="Gene3D" id="1.10.150.130">
    <property type="match status" value="1"/>
</dbReference>
<dbReference type="GO" id="GO:0015074">
    <property type="term" value="P:DNA integration"/>
    <property type="evidence" value="ECO:0007669"/>
    <property type="project" value="InterPro"/>
</dbReference>
<evidence type="ECO:0000313" key="7">
    <source>
        <dbReference type="Proteomes" id="UP000215731"/>
    </source>
</evidence>
<dbReference type="AlphaFoldDB" id="A0A256IYW5"/>
<keyword evidence="1 3" id="KW-0238">DNA-binding</keyword>
<dbReference type="InterPro" id="IPR013762">
    <property type="entry name" value="Integrase-like_cat_sf"/>
</dbReference>
<evidence type="ECO:0000259" key="5">
    <source>
        <dbReference type="PROSITE" id="PS51900"/>
    </source>
</evidence>